<comment type="caution">
    <text evidence="11">The sequence shown here is derived from an EMBL/GenBank/DDBJ whole genome shotgun (WGS) entry which is preliminary data.</text>
</comment>
<dbReference type="Pfam" id="PF00069">
    <property type="entry name" value="Pkinase"/>
    <property type="match status" value="1"/>
</dbReference>
<protein>
    <recommendedName>
        <fullName evidence="1">non-specific serine/threonine protein kinase</fullName>
        <ecNumber evidence="1">2.7.11.1</ecNumber>
    </recommendedName>
</protein>
<feature type="compositionally biased region" description="Basic and acidic residues" evidence="9">
    <location>
        <begin position="454"/>
        <end position="474"/>
    </location>
</feature>
<evidence type="ECO:0000313" key="12">
    <source>
        <dbReference type="Proteomes" id="UP001590950"/>
    </source>
</evidence>
<feature type="compositionally biased region" description="Polar residues" evidence="9">
    <location>
        <begin position="191"/>
        <end position="210"/>
    </location>
</feature>
<sequence length="754" mass="84974">MGGLANAQVHSEEHHMPTKNTYSSNSVSNLSPERGQCSVMRDFLESGVDFTWPPDLGETSGTHCEFKMDIKGIPLSWKKKISDKKASIDVYETHPDYNYEFKKPFVVKTIRESSSKKARDEAANEVTTMRDLRHPHIAALLATFMYQERLSILIFPAACCNLHQFMKQISKDLQPIHSAANHPDRLDGNRLTLTRSNSTTETDSTASVAHSHQGPDSDVSEKRSKGHHGIKTQAWPLKAPFSHKLDCLRRYFICLSEAVKYLHETGVRHKDIKPENILIDESGAVILTDFGISRRFAKHTSHVTNNEWKFTRKYASPEIMKGKRVERADPSDVFSLGCVFLEMATLLLGRDLDKLAAHYTTTVNQTGLEEAYYCNLETVYTWIDFLRAQGTRTDQEQPHQAKSISSQDYAPDPEQSVIESLTHVRNMLDEDPKMRPKSRDLWACFQSIHPGKCRDCDPRSEERWKPSVKQRQDAKAGLNRRSIISEVDVIPETTEPLPFEGINGKLLSPPPLGMPLPRVSSPKIGSNDTPRYKHSDRSSRPSSPKYQSRVDDQVTVVRASRASSPTINSIQQGDKTTWPHEQTSRSPPFTGHPQDSDSGGLRHMSVKTDSKPLVLPHFRTTSPTENTNVQRRASIAPNPNRNPPTAQEPNPARPNNHTNIAQAVAKDTPSPNSQIIVYDFERRRAYQWPCSALDASIYMSYPLPRTGQQVDIGEKAELIAKVDLGSLGSLVRLRRMWGDFPRIYVLNYASRPPG</sequence>
<evidence type="ECO:0000313" key="11">
    <source>
        <dbReference type="EMBL" id="KAL2045531.1"/>
    </source>
</evidence>
<keyword evidence="2" id="KW-0723">Serine/threonine-protein kinase</keyword>
<feature type="region of interest" description="Disordered" evidence="9">
    <location>
        <begin position="454"/>
        <end position="478"/>
    </location>
</feature>
<dbReference type="PROSITE" id="PS00108">
    <property type="entry name" value="PROTEIN_KINASE_ST"/>
    <property type="match status" value="1"/>
</dbReference>
<keyword evidence="3" id="KW-0808">Transferase</keyword>
<dbReference type="InterPro" id="IPR011009">
    <property type="entry name" value="Kinase-like_dom_sf"/>
</dbReference>
<feature type="compositionally biased region" description="Polar residues" evidence="9">
    <location>
        <begin position="619"/>
        <end position="657"/>
    </location>
</feature>
<name>A0ABR4AL00_9LECA</name>
<dbReference type="SUPFAM" id="SSF56112">
    <property type="entry name" value="Protein kinase-like (PK-like)"/>
    <property type="match status" value="1"/>
</dbReference>
<keyword evidence="12" id="KW-1185">Reference proteome</keyword>
<organism evidence="11 12">
    <name type="scientific">Stereocaulon virgatum</name>
    <dbReference type="NCBI Taxonomy" id="373712"/>
    <lineage>
        <taxon>Eukaryota</taxon>
        <taxon>Fungi</taxon>
        <taxon>Dikarya</taxon>
        <taxon>Ascomycota</taxon>
        <taxon>Pezizomycotina</taxon>
        <taxon>Lecanoromycetes</taxon>
        <taxon>OSLEUM clade</taxon>
        <taxon>Lecanoromycetidae</taxon>
        <taxon>Lecanorales</taxon>
        <taxon>Lecanorineae</taxon>
        <taxon>Stereocaulaceae</taxon>
        <taxon>Stereocaulon</taxon>
    </lineage>
</organism>
<keyword evidence="6" id="KW-0067">ATP-binding</keyword>
<evidence type="ECO:0000256" key="7">
    <source>
        <dbReference type="ARBA" id="ARBA00047899"/>
    </source>
</evidence>
<dbReference type="InterPro" id="IPR008271">
    <property type="entry name" value="Ser/Thr_kinase_AS"/>
</dbReference>
<dbReference type="InterPro" id="IPR050660">
    <property type="entry name" value="NEK_Ser/Thr_kinase"/>
</dbReference>
<dbReference type="EC" id="2.7.11.1" evidence="1"/>
<dbReference type="SMART" id="SM00220">
    <property type="entry name" value="S_TKc"/>
    <property type="match status" value="1"/>
</dbReference>
<evidence type="ECO:0000259" key="10">
    <source>
        <dbReference type="PROSITE" id="PS50011"/>
    </source>
</evidence>
<accession>A0ABR4AL00</accession>
<reference evidence="11 12" key="1">
    <citation type="submission" date="2024-09" db="EMBL/GenBank/DDBJ databases">
        <title>Rethinking Asexuality: The Enigmatic Case of Functional Sexual Genes in Lepraria (Stereocaulaceae).</title>
        <authorList>
            <person name="Doellman M."/>
            <person name="Sun Y."/>
            <person name="Barcenas-Pena A."/>
            <person name="Lumbsch H.T."/>
            <person name="Grewe F."/>
        </authorList>
    </citation>
    <scope>NUCLEOTIDE SEQUENCE [LARGE SCALE GENOMIC DNA]</scope>
    <source>
        <strain evidence="11 12">Mercado 3170</strain>
    </source>
</reference>
<dbReference type="CDD" id="cd00180">
    <property type="entry name" value="PKc"/>
    <property type="match status" value="1"/>
</dbReference>
<keyword evidence="4" id="KW-0547">Nucleotide-binding</keyword>
<feature type="compositionally biased region" description="Polar residues" evidence="9">
    <location>
        <begin position="18"/>
        <end position="31"/>
    </location>
</feature>
<feature type="compositionally biased region" description="Polar residues" evidence="9">
    <location>
        <begin position="561"/>
        <end position="587"/>
    </location>
</feature>
<dbReference type="Gene3D" id="1.10.510.10">
    <property type="entry name" value="Transferase(Phosphotransferase) domain 1"/>
    <property type="match status" value="1"/>
</dbReference>
<feature type="compositionally biased region" description="Basic and acidic residues" evidence="9">
    <location>
        <begin position="213"/>
        <end position="223"/>
    </location>
</feature>
<gene>
    <name evidence="11" type="ORF">N7G274_001959</name>
</gene>
<keyword evidence="5" id="KW-0418">Kinase</keyword>
<evidence type="ECO:0000256" key="1">
    <source>
        <dbReference type="ARBA" id="ARBA00012513"/>
    </source>
</evidence>
<dbReference type="PANTHER" id="PTHR43671">
    <property type="entry name" value="SERINE/THREONINE-PROTEIN KINASE NEK"/>
    <property type="match status" value="1"/>
</dbReference>
<feature type="region of interest" description="Disordered" evidence="9">
    <location>
        <begin position="497"/>
        <end position="657"/>
    </location>
</feature>
<feature type="compositionally biased region" description="Basic and acidic residues" evidence="9">
    <location>
        <begin position="530"/>
        <end position="539"/>
    </location>
</feature>
<comment type="catalytic activity">
    <reaction evidence="7">
        <text>L-threonyl-[protein] + ATP = O-phospho-L-threonyl-[protein] + ADP + H(+)</text>
        <dbReference type="Rhea" id="RHEA:46608"/>
        <dbReference type="Rhea" id="RHEA-COMP:11060"/>
        <dbReference type="Rhea" id="RHEA-COMP:11605"/>
        <dbReference type="ChEBI" id="CHEBI:15378"/>
        <dbReference type="ChEBI" id="CHEBI:30013"/>
        <dbReference type="ChEBI" id="CHEBI:30616"/>
        <dbReference type="ChEBI" id="CHEBI:61977"/>
        <dbReference type="ChEBI" id="CHEBI:456216"/>
        <dbReference type="EC" id="2.7.11.1"/>
    </reaction>
</comment>
<dbReference type="Gene3D" id="3.30.200.20">
    <property type="entry name" value="Phosphorylase Kinase, domain 1"/>
    <property type="match status" value="1"/>
</dbReference>
<evidence type="ECO:0000256" key="5">
    <source>
        <dbReference type="ARBA" id="ARBA00022777"/>
    </source>
</evidence>
<dbReference type="EMBL" id="JBEFKJ010000006">
    <property type="protein sequence ID" value="KAL2045531.1"/>
    <property type="molecule type" value="Genomic_DNA"/>
</dbReference>
<evidence type="ECO:0000256" key="3">
    <source>
        <dbReference type="ARBA" id="ARBA00022679"/>
    </source>
</evidence>
<evidence type="ECO:0000256" key="4">
    <source>
        <dbReference type="ARBA" id="ARBA00022741"/>
    </source>
</evidence>
<evidence type="ECO:0000256" key="8">
    <source>
        <dbReference type="ARBA" id="ARBA00048679"/>
    </source>
</evidence>
<evidence type="ECO:0000256" key="2">
    <source>
        <dbReference type="ARBA" id="ARBA00022527"/>
    </source>
</evidence>
<dbReference type="Proteomes" id="UP001590950">
    <property type="component" value="Unassembled WGS sequence"/>
</dbReference>
<dbReference type="PROSITE" id="PS50011">
    <property type="entry name" value="PROTEIN_KINASE_DOM"/>
    <property type="match status" value="1"/>
</dbReference>
<feature type="domain" description="Protein kinase" evidence="10">
    <location>
        <begin position="1"/>
        <end position="452"/>
    </location>
</feature>
<evidence type="ECO:0000256" key="6">
    <source>
        <dbReference type="ARBA" id="ARBA00022840"/>
    </source>
</evidence>
<feature type="region of interest" description="Disordered" evidence="9">
    <location>
        <begin position="392"/>
        <end position="413"/>
    </location>
</feature>
<dbReference type="InterPro" id="IPR000719">
    <property type="entry name" value="Prot_kinase_dom"/>
</dbReference>
<evidence type="ECO:0000256" key="9">
    <source>
        <dbReference type="SAM" id="MobiDB-lite"/>
    </source>
</evidence>
<proteinExistence type="predicted"/>
<feature type="region of interest" description="Disordered" evidence="9">
    <location>
        <begin position="1"/>
        <end position="31"/>
    </location>
</feature>
<comment type="catalytic activity">
    <reaction evidence="8">
        <text>L-seryl-[protein] + ATP = O-phospho-L-seryl-[protein] + ADP + H(+)</text>
        <dbReference type="Rhea" id="RHEA:17989"/>
        <dbReference type="Rhea" id="RHEA-COMP:9863"/>
        <dbReference type="Rhea" id="RHEA-COMP:11604"/>
        <dbReference type="ChEBI" id="CHEBI:15378"/>
        <dbReference type="ChEBI" id="CHEBI:29999"/>
        <dbReference type="ChEBI" id="CHEBI:30616"/>
        <dbReference type="ChEBI" id="CHEBI:83421"/>
        <dbReference type="ChEBI" id="CHEBI:456216"/>
        <dbReference type="EC" id="2.7.11.1"/>
    </reaction>
</comment>
<dbReference type="PANTHER" id="PTHR43671:SF98">
    <property type="entry name" value="SERINE_THREONINE-PROTEIN KINASE NEK11"/>
    <property type="match status" value="1"/>
</dbReference>
<feature type="region of interest" description="Disordered" evidence="9">
    <location>
        <begin position="180"/>
        <end position="229"/>
    </location>
</feature>